<dbReference type="Proteomes" id="UP000789831">
    <property type="component" value="Unassembled WGS sequence"/>
</dbReference>
<proteinExistence type="predicted"/>
<evidence type="ECO:0000256" key="1">
    <source>
        <dbReference type="SAM" id="MobiDB-lite"/>
    </source>
</evidence>
<comment type="caution">
    <text evidence="2">The sequence shown here is derived from an EMBL/GenBank/DDBJ whole genome shotgun (WGS) entry which is preliminary data.</text>
</comment>
<dbReference type="EMBL" id="CAJVPL010001219">
    <property type="protein sequence ID" value="CAG8559529.1"/>
    <property type="molecule type" value="Genomic_DNA"/>
</dbReference>
<keyword evidence="3" id="KW-1185">Reference proteome</keyword>
<organism evidence="2 3">
    <name type="scientific">Ambispora gerdemannii</name>
    <dbReference type="NCBI Taxonomy" id="144530"/>
    <lineage>
        <taxon>Eukaryota</taxon>
        <taxon>Fungi</taxon>
        <taxon>Fungi incertae sedis</taxon>
        <taxon>Mucoromycota</taxon>
        <taxon>Glomeromycotina</taxon>
        <taxon>Glomeromycetes</taxon>
        <taxon>Archaeosporales</taxon>
        <taxon>Ambisporaceae</taxon>
        <taxon>Ambispora</taxon>
    </lineage>
</organism>
<protein>
    <submittedName>
        <fullName evidence="2">9449_t:CDS:1</fullName>
    </submittedName>
</protein>
<feature type="compositionally biased region" description="Polar residues" evidence="1">
    <location>
        <begin position="93"/>
        <end position="108"/>
    </location>
</feature>
<feature type="region of interest" description="Disordered" evidence="1">
    <location>
        <begin position="52"/>
        <end position="76"/>
    </location>
</feature>
<name>A0A9N9BD37_9GLOM</name>
<gene>
    <name evidence="2" type="ORF">AGERDE_LOCUS7080</name>
</gene>
<accession>A0A9N9BD37</accession>
<sequence length="200" mass="22669">MSIYNRELITNEKPVNLTGTGTSNDELNTKATSVKLVGSGASDDETIIDLDSLSSQSSSKSSQEQNGGIINEHSKSCRFISTPQQDLDRYSQINNDETNTKTTLNTQKPSRRQSFFKRRQQFRSQSFFKKSFSEFRNKRTETYDENDEVPIGCFEFISLQWSNLRGKKRPSDNDTYYERLSVGRMGTGSLAPGQTKQSTI</sequence>
<feature type="region of interest" description="Disordered" evidence="1">
    <location>
        <begin position="93"/>
        <end position="116"/>
    </location>
</feature>
<reference evidence="2" key="1">
    <citation type="submission" date="2021-06" db="EMBL/GenBank/DDBJ databases">
        <authorList>
            <person name="Kallberg Y."/>
            <person name="Tangrot J."/>
            <person name="Rosling A."/>
        </authorList>
    </citation>
    <scope>NUCLEOTIDE SEQUENCE</scope>
    <source>
        <strain evidence="2">MT106</strain>
    </source>
</reference>
<evidence type="ECO:0000313" key="2">
    <source>
        <dbReference type="EMBL" id="CAG8559529.1"/>
    </source>
</evidence>
<dbReference type="OrthoDB" id="10478276at2759"/>
<feature type="compositionally biased region" description="Low complexity" evidence="1">
    <location>
        <begin position="52"/>
        <end position="63"/>
    </location>
</feature>
<evidence type="ECO:0000313" key="3">
    <source>
        <dbReference type="Proteomes" id="UP000789831"/>
    </source>
</evidence>
<feature type="region of interest" description="Disordered" evidence="1">
    <location>
        <begin position="1"/>
        <end position="24"/>
    </location>
</feature>
<dbReference type="AlphaFoldDB" id="A0A9N9BD37"/>